<reference evidence="7 8" key="1">
    <citation type="journal article" date="2014" name="PLoS Genet.">
        <title>Phylogenetically driven sequencing of extremely halophilic archaea reveals strategies for static and dynamic osmo-response.</title>
        <authorList>
            <person name="Becker E.A."/>
            <person name="Seitzer P.M."/>
            <person name="Tritt A."/>
            <person name="Larsen D."/>
            <person name="Krusor M."/>
            <person name="Yao A.I."/>
            <person name="Wu D."/>
            <person name="Madern D."/>
            <person name="Eisen J.A."/>
            <person name="Darling A.E."/>
            <person name="Facciotti M.T."/>
        </authorList>
    </citation>
    <scope>NUCLEOTIDE SEQUENCE [LARGE SCALE GENOMIC DNA]</scope>
    <source>
        <strain evidence="7 8">DSM 1137</strain>
    </source>
</reference>
<dbReference type="PANTHER" id="PTHR34584">
    <property type="entry name" value="NA(+)/H(+) ANTIPORTER SUBUNIT E1"/>
    <property type="match status" value="1"/>
</dbReference>
<feature type="region of interest" description="Disordered" evidence="6">
    <location>
        <begin position="384"/>
        <end position="429"/>
    </location>
</feature>
<dbReference type="InterPro" id="IPR002758">
    <property type="entry name" value="Cation_antiport_E"/>
</dbReference>
<dbReference type="EMBL" id="AOJE01000067">
    <property type="protein sequence ID" value="ELZ36730.1"/>
    <property type="molecule type" value="Genomic_DNA"/>
</dbReference>
<dbReference type="GO" id="GO:0008324">
    <property type="term" value="F:monoatomic cation transmembrane transporter activity"/>
    <property type="evidence" value="ECO:0007669"/>
    <property type="project" value="InterPro"/>
</dbReference>
<evidence type="ECO:0000256" key="6">
    <source>
        <dbReference type="SAM" id="MobiDB-lite"/>
    </source>
</evidence>
<evidence type="ECO:0000256" key="5">
    <source>
        <dbReference type="ARBA" id="ARBA00023136"/>
    </source>
</evidence>
<dbReference type="STRING" id="1227484.C471_14148"/>
<keyword evidence="3" id="KW-0812">Transmembrane</keyword>
<gene>
    <name evidence="7" type="ORF">C471_14148</name>
</gene>
<evidence type="ECO:0000256" key="1">
    <source>
        <dbReference type="ARBA" id="ARBA00004651"/>
    </source>
</evidence>
<dbReference type="RefSeq" id="WP_004050116.1">
    <property type="nucleotide sequence ID" value="NZ_AOJE01000067.1"/>
</dbReference>
<comment type="subcellular location">
    <subcellularLocation>
        <location evidence="1">Cell membrane</location>
        <topology evidence="1">Multi-pass membrane protein</topology>
    </subcellularLocation>
</comment>
<sequence length="429" mass="45884">MADTDAGSDTDGGDATGGEGADSDPGDPDDPGDEAEHGSPSAPTGGLVVPVEPTPTLRATIAHAVEAAVDDGFSTIHLVEIASWRNGDPGADDRAASAERVLERAEAWANSDLDDLDERRPQVTVATELIGADEYLFGPDDYVRVLAAYAEEHGADAVLLDPEYTPVGNTTLLQPLEFALSNTSLTVETAPVTRPTRRERLRSDATGKRFVAMFGFSLAFYLVLGDPLYWFDWVTGVATAAIVSITLSRVSIDVEPAIPRTPMRVLRGVIYVPVLLFEIVKANVEVARVILDPRLPIDPTLNRMRVIVGSGLPLMTLANSITLTPGTLTVRARDSDLYVHSLIPSARDGLFDGSLERWTRFVYYGRASARLPTPRERDDCAILQGPDATEELPIAAGDGGTAATEEDNPSVEPHGENRADRGEAGATDE</sequence>
<evidence type="ECO:0000256" key="4">
    <source>
        <dbReference type="ARBA" id="ARBA00022989"/>
    </source>
</evidence>
<evidence type="ECO:0000256" key="2">
    <source>
        <dbReference type="ARBA" id="ARBA00022475"/>
    </source>
</evidence>
<feature type="compositionally biased region" description="Acidic residues" evidence="6">
    <location>
        <begin position="21"/>
        <end position="33"/>
    </location>
</feature>
<dbReference type="PANTHER" id="PTHR34584:SF1">
    <property type="entry name" value="NA(+)_H(+) ANTIPORTER SUBUNIT E1"/>
    <property type="match status" value="1"/>
</dbReference>
<keyword evidence="8" id="KW-1185">Reference proteome</keyword>
<dbReference type="NCBIfam" id="NF009295">
    <property type="entry name" value="PRK12652.1"/>
    <property type="match status" value="1"/>
</dbReference>
<proteinExistence type="predicted"/>
<dbReference type="Proteomes" id="UP000011514">
    <property type="component" value="Unassembled WGS sequence"/>
</dbReference>
<organism evidence="7 8">
    <name type="scientific">Halorubrum saccharovorum DSM 1137</name>
    <dbReference type="NCBI Taxonomy" id="1227484"/>
    <lineage>
        <taxon>Archaea</taxon>
        <taxon>Methanobacteriati</taxon>
        <taxon>Methanobacteriota</taxon>
        <taxon>Stenosarchaea group</taxon>
        <taxon>Halobacteria</taxon>
        <taxon>Halobacteriales</taxon>
        <taxon>Haloferacaceae</taxon>
        <taxon>Halorubrum</taxon>
    </lineage>
</organism>
<dbReference type="GO" id="GO:0005886">
    <property type="term" value="C:plasma membrane"/>
    <property type="evidence" value="ECO:0007669"/>
    <property type="project" value="UniProtKB-SubCell"/>
</dbReference>
<dbReference type="AlphaFoldDB" id="M0DMM1"/>
<feature type="region of interest" description="Disordered" evidence="6">
    <location>
        <begin position="1"/>
        <end position="51"/>
    </location>
</feature>
<dbReference type="PATRIC" id="fig|1227484.4.peg.2783"/>
<keyword evidence="5" id="KW-0472">Membrane</keyword>
<feature type="compositionally biased region" description="Acidic residues" evidence="6">
    <location>
        <begin position="1"/>
        <end position="12"/>
    </location>
</feature>
<evidence type="ECO:0000313" key="8">
    <source>
        <dbReference type="Proteomes" id="UP000011514"/>
    </source>
</evidence>
<evidence type="ECO:0000313" key="7">
    <source>
        <dbReference type="EMBL" id="ELZ36730.1"/>
    </source>
</evidence>
<feature type="compositionally biased region" description="Basic and acidic residues" evidence="6">
    <location>
        <begin position="413"/>
        <end position="423"/>
    </location>
</feature>
<accession>M0DMM1</accession>
<name>M0DMM1_9EURY</name>
<keyword evidence="2" id="KW-1003">Cell membrane</keyword>
<dbReference type="Pfam" id="PF01899">
    <property type="entry name" value="MNHE"/>
    <property type="match status" value="1"/>
</dbReference>
<evidence type="ECO:0000256" key="3">
    <source>
        <dbReference type="ARBA" id="ARBA00022692"/>
    </source>
</evidence>
<keyword evidence="4" id="KW-1133">Transmembrane helix</keyword>
<dbReference type="eggNOG" id="arCOG03099">
    <property type="taxonomic scope" value="Archaea"/>
</dbReference>
<protein>
    <submittedName>
        <fullName evidence="7">Monovalent cation/H+ antiporter subunit E</fullName>
    </submittedName>
</protein>
<comment type="caution">
    <text evidence="7">The sequence shown here is derived from an EMBL/GenBank/DDBJ whole genome shotgun (WGS) entry which is preliminary data.</text>
</comment>